<keyword evidence="4 8" id="KW-0812">Transmembrane</keyword>
<evidence type="ECO:0000256" key="7">
    <source>
        <dbReference type="SAM" id="MobiDB-lite"/>
    </source>
</evidence>
<dbReference type="PROSITE" id="PS00216">
    <property type="entry name" value="SUGAR_TRANSPORT_1"/>
    <property type="match status" value="1"/>
</dbReference>
<evidence type="ECO:0000259" key="9">
    <source>
        <dbReference type="PROSITE" id="PS50850"/>
    </source>
</evidence>
<name>A0A1E3H5E1_9HYPH</name>
<evidence type="ECO:0000256" key="5">
    <source>
        <dbReference type="ARBA" id="ARBA00022989"/>
    </source>
</evidence>
<dbReference type="PANTHER" id="PTHR23511:SF34">
    <property type="entry name" value="SYNAPTIC VESICLE GLYCOPROTEIN 2"/>
    <property type="match status" value="1"/>
</dbReference>
<dbReference type="SUPFAM" id="SSF103473">
    <property type="entry name" value="MFS general substrate transporter"/>
    <property type="match status" value="1"/>
</dbReference>
<feature type="region of interest" description="Disordered" evidence="7">
    <location>
        <begin position="324"/>
        <end position="343"/>
    </location>
</feature>
<dbReference type="InterPro" id="IPR005829">
    <property type="entry name" value="Sugar_transporter_CS"/>
</dbReference>
<keyword evidence="5 8" id="KW-1133">Transmembrane helix</keyword>
<comment type="subcellular location">
    <subcellularLocation>
        <location evidence="1">Membrane</location>
        <topology evidence="1">Multi-pass membrane protein</topology>
    </subcellularLocation>
</comment>
<dbReference type="EMBL" id="MCRJ01000019">
    <property type="protein sequence ID" value="ODN71532.1"/>
    <property type="molecule type" value="Genomic_DNA"/>
</dbReference>
<protein>
    <submittedName>
        <fullName evidence="10">Putative metabolite transport protein CsbC</fullName>
    </submittedName>
</protein>
<evidence type="ECO:0000313" key="10">
    <source>
        <dbReference type="EMBL" id="ODN71532.1"/>
    </source>
</evidence>
<evidence type="ECO:0000256" key="2">
    <source>
        <dbReference type="ARBA" id="ARBA00010992"/>
    </source>
</evidence>
<evidence type="ECO:0000256" key="6">
    <source>
        <dbReference type="ARBA" id="ARBA00023136"/>
    </source>
</evidence>
<evidence type="ECO:0000256" key="3">
    <source>
        <dbReference type="ARBA" id="ARBA00022448"/>
    </source>
</evidence>
<dbReference type="InterPro" id="IPR020846">
    <property type="entry name" value="MFS_dom"/>
</dbReference>
<dbReference type="GO" id="GO:0022857">
    <property type="term" value="F:transmembrane transporter activity"/>
    <property type="evidence" value="ECO:0007669"/>
    <property type="project" value="InterPro"/>
</dbReference>
<reference evidence="10 11" key="1">
    <citation type="submission" date="2016-07" db="EMBL/GenBank/DDBJ databases">
        <title>Draft Genome Sequence of Methylobrevis pamukkalensis PK2.</title>
        <authorList>
            <person name="Vasilenko O.V."/>
            <person name="Doronina N.V."/>
            <person name="Shmareva M.N."/>
            <person name="Tarlachkov S.V."/>
            <person name="Mustakhimov I."/>
            <person name="Trotsenko Y.A."/>
        </authorList>
    </citation>
    <scope>NUCLEOTIDE SEQUENCE [LARGE SCALE GENOMIC DNA]</scope>
    <source>
        <strain evidence="10 11">PK2</strain>
    </source>
</reference>
<organism evidence="10 11">
    <name type="scientific">Methylobrevis pamukkalensis</name>
    <dbReference type="NCBI Taxonomy" id="1439726"/>
    <lineage>
        <taxon>Bacteria</taxon>
        <taxon>Pseudomonadati</taxon>
        <taxon>Pseudomonadota</taxon>
        <taxon>Alphaproteobacteria</taxon>
        <taxon>Hyphomicrobiales</taxon>
        <taxon>Pleomorphomonadaceae</taxon>
        <taxon>Methylobrevis</taxon>
    </lineage>
</organism>
<feature type="transmembrane region" description="Helical" evidence="8">
    <location>
        <begin position="81"/>
        <end position="101"/>
    </location>
</feature>
<dbReference type="OrthoDB" id="9784658at2"/>
<evidence type="ECO:0000256" key="1">
    <source>
        <dbReference type="ARBA" id="ARBA00004141"/>
    </source>
</evidence>
<dbReference type="PROSITE" id="PS50850">
    <property type="entry name" value="MFS"/>
    <property type="match status" value="1"/>
</dbReference>
<feature type="compositionally biased region" description="Low complexity" evidence="7">
    <location>
        <begin position="324"/>
        <end position="335"/>
    </location>
</feature>
<feature type="transmembrane region" description="Helical" evidence="8">
    <location>
        <begin position="283"/>
        <end position="304"/>
    </location>
</feature>
<dbReference type="Proteomes" id="UP000094622">
    <property type="component" value="Unassembled WGS sequence"/>
</dbReference>
<accession>A0A1E3H5E1</accession>
<dbReference type="InterPro" id="IPR005828">
    <property type="entry name" value="MFS_sugar_transport-like"/>
</dbReference>
<gene>
    <name evidence="10" type="primary">csbC</name>
    <name evidence="10" type="ORF">A6302_01136</name>
</gene>
<dbReference type="InterPro" id="IPR036259">
    <property type="entry name" value="MFS_trans_sf"/>
</dbReference>
<comment type="similarity">
    <text evidence="2">Belongs to the major facilitator superfamily. Sugar transporter (TC 2.A.1.1) family.</text>
</comment>
<evidence type="ECO:0000256" key="4">
    <source>
        <dbReference type="ARBA" id="ARBA00022692"/>
    </source>
</evidence>
<feature type="transmembrane region" description="Helical" evidence="8">
    <location>
        <begin position="108"/>
        <end position="127"/>
    </location>
</feature>
<dbReference type="GO" id="GO:0016020">
    <property type="term" value="C:membrane"/>
    <property type="evidence" value="ECO:0007669"/>
    <property type="project" value="UniProtKB-SubCell"/>
</dbReference>
<keyword evidence="11" id="KW-1185">Reference proteome</keyword>
<feature type="transmembrane region" description="Helical" evidence="8">
    <location>
        <begin position="202"/>
        <end position="221"/>
    </location>
</feature>
<evidence type="ECO:0000256" key="8">
    <source>
        <dbReference type="SAM" id="Phobius"/>
    </source>
</evidence>
<keyword evidence="3" id="KW-0813">Transport</keyword>
<dbReference type="Gene3D" id="1.20.1250.20">
    <property type="entry name" value="MFS general substrate transporter like domains"/>
    <property type="match status" value="1"/>
</dbReference>
<dbReference type="AlphaFoldDB" id="A0A1E3H5E1"/>
<keyword evidence="6 8" id="KW-0472">Membrane</keyword>
<feature type="transmembrane region" description="Helical" evidence="8">
    <location>
        <begin position="32"/>
        <end position="51"/>
    </location>
</feature>
<feature type="domain" description="Major facilitator superfamily (MFS) profile" evidence="9">
    <location>
        <begin position="39"/>
        <end position="343"/>
    </location>
</feature>
<dbReference type="Pfam" id="PF00083">
    <property type="entry name" value="Sugar_tr"/>
    <property type="match status" value="1"/>
</dbReference>
<proteinExistence type="inferred from homology"/>
<feature type="transmembrane region" description="Helical" evidence="8">
    <location>
        <begin position="133"/>
        <end position="155"/>
    </location>
</feature>
<comment type="caution">
    <text evidence="10">The sequence shown here is derived from an EMBL/GenBank/DDBJ whole genome shotgun (WGS) entry which is preliminary data.</text>
</comment>
<evidence type="ECO:0000313" key="11">
    <source>
        <dbReference type="Proteomes" id="UP000094622"/>
    </source>
</evidence>
<dbReference type="PANTHER" id="PTHR23511">
    <property type="entry name" value="SYNAPTIC VESICLE GLYCOPROTEIN 2"/>
    <property type="match status" value="1"/>
</dbReference>
<feature type="transmembrane region" description="Helical" evidence="8">
    <location>
        <begin position="167"/>
        <end position="190"/>
    </location>
</feature>
<sequence length="343" mass="36120">MTAATGAMDLRTPAARTLPQSAAAPVGIGMDVLPLTALHLVVVVIAAFGFAFDMMEVALGNVLSAVFSAPPYSVAPGELSLLLSAMYVGAIPGALSAGWFADRFGRRTVLVAVLLLLATTSIAAAASRGIEELIVARMASGLALGAYPPLIIAFLTDLMPARRRGLLIMTVSGLAATGPMAMIFLVRWLTPIEPLGIEAWRWAFLLGSAGSLVVAIAFFYLPESPRWLSAKGRAAEAEAALARFRHARPIGAAECPLPAASGASPERIEDTPFDWPRFSRLGFIYFAAPWATVAFPVLMGAVLIERGFKLSDSLFYVASRWPARSSPAFSPASTSIGSSGARR</sequence>